<organism evidence="1 2">
    <name type="scientific">Stylophora pistillata</name>
    <name type="common">Smooth cauliflower coral</name>
    <dbReference type="NCBI Taxonomy" id="50429"/>
    <lineage>
        <taxon>Eukaryota</taxon>
        <taxon>Metazoa</taxon>
        <taxon>Cnidaria</taxon>
        <taxon>Anthozoa</taxon>
        <taxon>Hexacorallia</taxon>
        <taxon>Scleractinia</taxon>
        <taxon>Astrocoeniina</taxon>
        <taxon>Pocilloporidae</taxon>
        <taxon>Stylophora</taxon>
    </lineage>
</organism>
<comment type="caution">
    <text evidence="1">The sequence shown here is derived from an EMBL/GenBank/DDBJ whole genome shotgun (WGS) entry which is preliminary data.</text>
</comment>
<dbReference type="OrthoDB" id="5957583at2759"/>
<dbReference type="EMBL" id="LSMT01000069">
    <property type="protein sequence ID" value="PFX29240.1"/>
    <property type="molecule type" value="Genomic_DNA"/>
</dbReference>
<evidence type="ECO:0000313" key="1">
    <source>
        <dbReference type="EMBL" id="PFX29240.1"/>
    </source>
</evidence>
<proteinExistence type="predicted"/>
<protein>
    <submittedName>
        <fullName evidence="1">Uncharacterized protein</fullName>
    </submittedName>
</protein>
<gene>
    <name evidence="1" type="ORF">AWC38_SpisGene6056</name>
</gene>
<dbReference type="AlphaFoldDB" id="A0A2B4SK42"/>
<name>A0A2B4SK42_STYPI</name>
<dbReference type="Proteomes" id="UP000225706">
    <property type="component" value="Unassembled WGS sequence"/>
</dbReference>
<evidence type="ECO:0000313" key="2">
    <source>
        <dbReference type="Proteomes" id="UP000225706"/>
    </source>
</evidence>
<accession>A0A2B4SK42</accession>
<sequence>MNSTTRSTQDSKTSVDQREVLKTTNTGTMAAQLIAESHSEPDYVTNLKKYFNDGYNTGTYSKKISSKEELENEAKKVFREFLTALKYKDTERFLKEWKTTFTSDGPFASQQDLNNLERAITDPDDFMTSLYIGDLLTNRDDADEATEAYKEAFVSKDNERVALFYLGDDDIMHGVLAAGVRSNMDAGFLVFLID</sequence>
<keyword evidence="2" id="KW-1185">Reference proteome</keyword>
<reference evidence="2" key="1">
    <citation type="journal article" date="2017" name="bioRxiv">
        <title>Comparative analysis of the genomes of Stylophora pistillata and Acropora digitifera provides evidence for extensive differences between species of corals.</title>
        <authorList>
            <person name="Voolstra C.R."/>
            <person name="Li Y."/>
            <person name="Liew Y.J."/>
            <person name="Baumgarten S."/>
            <person name="Zoccola D."/>
            <person name="Flot J.-F."/>
            <person name="Tambutte S."/>
            <person name="Allemand D."/>
            <person name="Aranda M."/>
        </authorList>
    </citation>
    <scope>NUCLEOTIDE SEQUENCE [LARGE SCALE GENOMIC DNA]</scope>
</reference>